<organism evidence="2 3">
    <name type="scientific">Pseudogymnoascus verrucosus</name>
    <dbReference type="NCBI Taxonomy" id="342668"/>
    <lineage>
        <taxon>Eukaryota</taxon>
        <taxon>Fungi</taxon>
        <taxon>Dikarya</taxon>
        <taxon>Ascomycota</taxon>
        <taxon>Pezizomycotina</taxon>
        <taxon>Leotiomycetes</taxon>
        <taxon>Thelebolales</taxon>
        <taxon>Thelebolaceae</taxon>
        <taxon>Pseudogymnoascus</taxon>
    </lineage>
</organism>
<keyword evidence="3" id="KW-1185">Reference proteome</keyword>
<dbReference type="SUPFAM" id="SSF51735">
    <property type="entry name" value="NAD(P)-binding Rossmann-fold domains"/>
    <property type="match status" value="1"/>
</dbReference>
<dbReference type="Proteomes" id="UP000091956">
    <property type="component" value="Unassembled WGS sequence"/>
</dbReference>
<dbReference type="OrthoDB" id="2898509at2759"/>
<dbReference type="Pfam" id="PF00106">
    <property type="entry name" value="adh_short"/>
    <property type="match status" value="1"/>
</dbReference>
<dbReference type="EMBL" id="KV460287">
    <property type="protein sequence ID" value="OBT91552.1"/>
    <property type="molecule type" value="Genomic_DNA"/>
</dbReference>
<proteinExistence type="predicted"/>
<dbReference type="STRING" id="342668.A0A1B8G6V4"/>
<dbReference type="RefSeq" id="XP_018125285.1">
    <property type="nucleotide sequence ID" value="XM_018279839.2"/>
</dbReference>
<dbReference type="PANTHER" id="PTHR47534:SF3">
    <property type="entry name" value="ALCOHOL DEHYDROGENASE-LIKE C-TERMINAL DOMAIN-CONTAINING PROTEIN"/>
    <property type="match status" value="1"/>
</dbReference>
<gene>
    <name evidence="2" type="ORF">VE01_10441</name>
</gene>
<sequence>MVTLSAVEASNSRISTALPAGLVAVFVGATSGIGEYALKEFAQQAKDPKIYLVGRSEDAANRIIAESRDLNPTGQYTFIKSDISLLKNVDKVCQQILAKEDSINLLFQTQGTLLMEKTSEGLAKSYVLPVTSRILFTLNLLPALQKANSLKRVISVFAGGFEGPFNDKEWTEYPIKHPLKSRAHIASMITMAHNSMARQAPDVTFIHNYPAGVKTNFGKDLGSWTIPARAVFGLIGPIFLKHISSTECGIRQVYGATSARFPPAEGSAAGVPLADGIPVAKGSDGQLGSGSYTINFDAENVSDRVYEHLAKAKADGAEESLWAHILGEIKGITGKSY</sequence>
<dbReference type="AlphaFoldDB" id="A0A1B8G6V4"/>
<dbReference type="PANTHER" id="PTHR47534">
    <property type="entry name" value="YALI0E05731P"/>
    <property type="match status" value="1"/>
</dbReference>
<keyword evidence="1" id="KW-0560">Oxidoreductase</keyword>
<name>A0A1B8G6V4_9PEZI</name>
<dbReference type="Gene3D" id="3.40.50.720">
    <property type="entry name" value="NAD(P)-binding Rossmann-like Domain"/>
    <property type="match status" value="1"/>
</dbReference>
<dbReference type="GO" id="GO:0016491">
    <property type="term" value="F:oxidoreductase activity"/>
    <property type="evidence" value="ECO:0007669"/>
    <property type="project" value="UniProtKB-KW"/>
</dbReference>
<dbReference type="GeneID" id="28843827"/>
<evidence type="ECO:0000256" key="1">
    <source>
        <dbReference type="ARBA" id="ARBA00023002"/>
    </source>
</evidence>
<protein>
    <recommendedName>
        <fullName evidence="4">Short-chain dehydrogenases/reductase</fullName>
    </recommendedName>
</protein>
<dbReference type="InterPro" id="IPR052228">
    <property type="entry name" value="Sec_Metab_Biosynth_Oxidored"/>
</dbReference>
<evidence type="ECO:0000313" key="2">
    <source>
        <dbReference type="EMBL" id="OBT91552.1"/>
    </source>
</evidence>
<evidence type="ECO:0008006" key="4">
    <source>
        <dbReference type="Google" id="ProtNLM"/>
    </source>
</evidence>
<reference evidence="3" key="2">
    <citation type="journal article" date="2018" name="Nat. Commun.">
        <title>Extreme sensitivity to ultraviolet light in the fungal pathogen causing white-nose syndrome of bats.</title>
        <authorList>
            <person name="Palmer J.M."/>
            <person name="Drees K.P."/>
            <person name="Foster J.T."/>
            <person name="Lindner D.L."/>
        </authorList>
    </citation>
    <scope>NUCLEOTIDE SEQUENCE [LARGE SCALE GENOMIC DNA]</scope>
    <source>
        <strain evidence="3">UAMH 10579</strain>
    </source>
</reference>
<reference evidence="2 3" key="1">
    <citation type="submission" date="2016-03" db="EMBL/GenBank/DDBJ databases">
        <title>Comparative genomics of Pseudogymnoascus destructans, the fungus causing white-nose syndrome of bats.</title>
        <authorList>
            <person name="Palmer J.M."/>
            <person name="Drees K.P."/>
            <person name="Foster J.T."/>
            <person name="Lindner D.L."/>
        </authorList>
    </citation>
    <scope>NUCLEOTIDE SEQUENCE [LARGE SCALE GENOMIC DNA]</scope>
    <source>
        <strain evidence="2 3">UAMH 10579</strain>
    </source>
</reference>
<dbReference type="InterPro" id="IPR036291">
    <property type="entry name" value="NAD(P)-bd_dom_sf"/>
</dbReference>
<accession>A0A1B8G6V4</accession>
<dbReference type="InterPro" id="IPR002347">
    <property type="entry name" value="SDR_fam"/>
</dbReference>
<evidence type="ECO:0000313" key="3">
    <source>
        <dbReference type="Proteomes" id="UP000091956"/>
    </source>
</evidence>